<dbReference type="InterPro" id="IPR005064">
    <property type="entry name" value="BUG"/>
</dbReference>
<evidence type="ECO:0000256" key="2">
    <source>
        <dbReference type="SAM" id="SignalP"/>
    </source>
</evidence>
<reference evidence="3 4" key="1">
    <citation type="journal article" date="2018" name="Int. J. Syst. Evol. Microbiol.">
        <title>Pseudooceanicola lipolyticus sp. nov., a marine alphaproteobacterium, reclassification of Oceanicola flagellatus as Pseudooceanicola flagellatus comb. nov. and emended description of the genus Pseudooceanicola.</title>
        <authorList>
            <person name="Huang M.-M."/>
            <person name="Guo L.-L."/>
            <person name="Wu Y.-H."/>
            <person name="Lai Q.-L."/>
            <person name="Shao Z.-Z."/>
            <person name="Wang C.-S."/>
            <person name="Wu M."/>
            <person name="Xu X.-W."/>
        </authorList>
    </citation>
    <scope>NUCLEOTIDE SEQUENCE [LARGE SCALE GENOMIC DNA]</scope>
    <source>
        <strain evidence="3 4">157</strain>
    </source>
</reference>
<dbReference type="Proteomes" id="UP000231553">
    <property type="component" value="Unassembled WGS sequence"/>
</dbReference>
<dbReference type="Gene3D" id="3.40.190.10">
    <property type="entry name" value="Periplasmic binding protein-like II"/>
    <property type="match status" value="1"/>
</dbReference>
<dbReference type="RefSeq" id="WP_100161370.1">
    <property type="nucleotide sequence ID" value="NZ_PGTB01000006.1"/>
</dbReference>
<comment type="similarity">
    <text evidence="1">Belongs to the UPF0065 (bug) family.</text>
</comment>
<evidence type="ECO:0000256" key="1">
    <source>
        <dbReference type="ARBA" id="ARBA00006987"/>
    </source>
</evidence>
<dbReference type="AlphaFoldDB" id="A0A2M8J5H3"/>
<comment type="caution">
    <text evidence="3">The sequence shown here is derived from an EMBL/GenBank/DDBJ whole genome shotgun (WGS) entry which is preliminary data.</text>
</comment>
<feature type="signal peptide" evidence="2">
    <location>
        <begin position="1"/>
        <end position="23"/>
    </location>
</feature>
<gene>
    <name evidence="3" type="ORF">CVM52_04315</name>
</gene>
<sequence>MKLVKTLAAGAALMVAGFGPALAQTSYEGEQVTLLINYGAGGSTDVEGRLIANHLGKHIPGNPDIIVQNMPGGGGNIGSNYLGTSAKADGMTVGFFTWNPIDQIIDAPGLMIKYNDFDFVAGISQPTIFYMRKDVEPGVETPEDLLKTSGFKAGSLSPTIHQTVRTRLALDILEVPFNLVSGYKGLKDVATAVLQDEVQLSNGSLTSYSSAIIPMLIEPGLATPLFHFDVEKDGAFHPDPLLDQYNTVTFLDLYRAKHGADAMPSGENWEALRLINNIMEAMYRSVFMPPNSPDDAVEIMRAAFQALSEDPDFIADYAKTVGIEPRMTVGDTGQEIINELGDLSPEFVENFKAYVNQ</sequence>
<accession>A0A2M8J5H3</accession>
<feature type="chain" id="PRO_5014909019" description="Tricarboxylate transporter" evidence="2">
    <location>
        <begin position="24"/>
        <end position="357"/>
    </location>
</feature>
<proteinExistence type="inferred from homology"/>
<dbReference type="OrthoDB" id="9780943at2"/>
<dbReference type="InterPro" id="IPR042100">
    <property type="entry name" value="Bug_dom1"/>
</dbReference>
<evidence type="ECO:0000313" key="4">
    <source>
        <dbReference type="Proteomes" id="UP000231553"/>
    </source>
</evidence>
<dbReference type="PANTHER" id="PTHR42928:SF5">
    <property type="entry name" value="BLR1237 PROTEIN"/>
    <property type="match status" value="1"/>
</dbReference>
<name>A0A2M8J5H3_9RHOB</name>
<dbReference type="EMBL" id="PGTB01000006">
    <property type="protein sequence ID" value="PJE38005.1"/>
    <property type="molecule type" value="Genomic_DNA"/>
</dbReference>
<organism evidence="3 4">
    <name type="scientific">Pseudooceanicola lipolyticus</name>
    <dbReference type="NCBI Taxonomy" id="2029104"/>
    <lineage>
        <taxon>Bacteria</taxon>
        <taxon>Pseudomonadati</taxon>
        <taxon>Pseudomonadota</taxon>
        <taxon>Alphaproteobacteria</taxon>
        <taxon>Rhodobacterales</taxon>
        <taxon>Paracoccaceae</taxon>
        <taxon>Pseudooceanicola</taxon>
    </lineage>
</organism>
<evidence type="ECO:0008006" key="5">
    <source>
        <dbReference type="Google" id="ProtNLM"/>
    </source>
</evidence>
<evidence type="ECO:0000313" key="3">
    <source>
        <dbReference type="EMBL" id="PJE38005.1"/>
    </source>
</evidence>
<protein>
    <recommendedName>
        <fullName evidence="5">Tricarboxylate transporter</fullName>
    </recommendedName>
</protein>
<dbReference type="Gene3D" id="3.40.190.150">
    <property type="entry name" value="Bordetella uptake gene, domain 1"/>
    <property type="match status" value="1"/>
</dbReference>
<keyword evidence="2" id="KW-0732">Signal</keyword>
<dbReference type="PANTHER" id="PTHR42928">
    <property type="entry name" value="TRICARBOXYLATE-BINDING PROTEIN"/>
    <property type="match status" value="1"/>
</dbReference>
<keyword evidence="4" id="KW-1185">Reference proteome</keyword>